<dbReference type="Gene3D" id="3.40.430.10">
    <property type="entry name" value="Dihydrofolate Reductase, subunit A"/>
    <property type="match status" value="1"/>
</dbReference>
<dbReference type="InterPro" id="IPR024072">
    <property type="entry name" value="DHFR-like_dom_sf"/>
</dbReference>
<evidence type="ECO:0000313" key="3">
    <source>
        <dbReference type="EMBL" id="WAB82534.1"/>
    </source>
</evidence>
<accession>A0A9E8S9Z1</accession>
<dbReference type="GO" id="GO:0009231">
    <property type="term" value="P:riboflavin biosynthetic process"/>
    <property type="evidence" value="ECO:0007669"/>
    <property type="project" value="InterPro"/>
</dbReference>
<evidence type="ECO:0000256" key="1">
    <source>
        <dbReference type="SAM" id="MobiDB-lite"/>
    </source>
</evidence>
<evidence type="ECO:0000259" key="2">
    <source>
        <dbReference type="Pfam" id="PF01872"/>
    </source>
</evidence>
<dbReference type="SUPFAM" id="SSF53597">
    <property type="entry name" value="Dihydrofolate reductase-like"/>
    <property type="match status" value="1"/>
</dbReference>
<reference evidence="3" key="1">
    <citation type="submission" date="2022-11" db="EMBL/GenBank/DDBJ databases">
        <title>Description of Microcella daejonensis nov. sp, isolated from riverside soil.</title>
        <authorList>
            <person name="Molina K.M."/>
            <person name="Kim S.B."/>
        </authorList>
    </citation>
    <scope>NUCLEOTIDE SEQUENCE</scope>
    <source>
        <strain evidence="3">MMS21-STM12</strain>
    </source>
</reference>
<dbReference type="Proteomes" id="UP001164706">
    <property type="component" value="Chromosome"/>
</dbReference>
<feature type="domain" description="Bacterial bifunctional deaminase-reductase C-terminal" evidence="2">
    <location>
        <begin position="12"/>
        <end position="185"/>
    </location>
</feature>
<dbReference type="EMBL" id="CP113089">
    <property type="protein sequence ID" value="WAB82534.1"/>
    <property type="molecule type" value="Genomic_DNA"/>
</dbReference>
<dbReference type="PANTHER" id="PTHR38011:SF11">
    <property type="entry name" value="2,5-DIAMINO-6-RIBOSYLAMINO-4(3H)-PYRIMIDINONE 5'-PHOSPHATE REDUCTASE"/>
    <property type="match status" value="1"/>
</dbReference>
<organism evidence="3 4">
    <name type="scientific">Microcella daejeonensis</name>
    <dbReference type="NCBI Taxonomy" id="2994971"/>
    <lineage>
        <taxon>Bacteria</taxon>
        <taxon>Bacillati</taxon>
        <taxon>Actinomycetota</taxon>
        <taxon>Actinomycetes</taxon>
        <taxon>Micrococcales</taxon>
        <taxon>Microbacteriaceae</taxon>
        <taxon>Microcella</taxon>
    </lineage>
</organism>
<feature type="region of interest" description="Disordered" evidence="1">
    <location>
        <begin position="29"/>
        <end position="52"/>
    </location>
</feature>
<proteinExistence type="predicted"/>
<dbReference type="AlphaFoldDB" id="A0A9E8S9Z1"/>
<dbReference type="GO" id="GO:0008703">
    <property type="term" value="F:5-amino-6-(5-phosphoribosylamino)uracil reductase activity"/>
    <property type="evidence" value="ECO:0007669"/>
    <property type="project" value="InterPro"/>
</dbReference>
<protein>
    <submittedName>
        <fullName evidence="3">Dihydrofolate reductase family protein</fullName>
    </submittedName>
</protein>
<dbReference type="RefSeq" id="WP_267782647.1">
    <property type="nucleotide sequence ID" value="NZ_CP113089.1"/>
</dbReference>
<evidence type="ECO:0000313" key="4">
    <source>
        <dbReference type="Proteomes" id="UP001164706"/>
    </source>
</evidence>
<keyword evidence="4" id="KW-1185">Reference proteome</keyword>
<name>A0A9E8S9Z1_9MICO</name>
<dbReference type="PANTHER" id="PTHR38011">
    <property type="entry name" value="DIHYDROFOLATE REDUCTASE FAMILY PROTEIN (AFU_ORTHOLOGUE AFUA_8G06820)"/>
    <property type="match status" value="1"/>
</dbReference>
<sequence>MTRTPRTWSGQVFIATSVDGYIARPDGDIDWLTDPPAQSEHAAEHPGPDPAPDYDGFIADVTHLVMGRGTYEKVLTFEEWPYGDRRVIVISTSLAAKSDAAADERVTVVPSVDAACALLADEGAGRVYVDGGRVISAFLERDLIDELVITRAPIVLGEGLPLFHGLPRSTRLVHLGTSTIEAGMVSSRYRVEHAATPGGEPVDPER</sequence>
<dbReference type="InterPro" id="IPR050765">
    <property type="entry name" value="Riboflavin_Biosynth_HTPR"/>
</dbReference>
<dbReference type="InterPro" id="IPR002734">
    <property type="entry name" value="RibDG_C"/>
</dbReference>
<gene>
    <name evidence="3" type="ORF">OVN18_05905</name>
</gene>
<dbReference type="Pfam" id="PF01872">
    <property type="entry name" value="RibD_C"/>
    <property type="match status" value="1"/>
</dbReference>
<dbReference type="KEGG" id="mdb:OVN18_05905"/>